<reference evidence="3 4" key="1">
    <citation type="journal article" date="2013" name="Nat. Genet.">
        <title>The genome of the hydatid tapeworm Echinococcus granulosus.</title>
        <authorList>
            <person name="Zheng H."/>
            <person name="Zhang W."/>
            <person name="Zhang L."/>
            <person name="Zhang Z."/>
            <person name="Li J."/>
            <person name="Lu G."/>
            <person name="Zhu Y."/>
            <person name="Wang Y."/>
            <person name="Huang Y."/>
            <person name="Liu J."/>
            <person name="Kang H."/>
            <person name="Chen J."/>
            <person name="Wang L."/>
            <person name="Chen A."/>
            <person name="Yu S."/>
            <person name="Gao Z."/>
            <person name="Jin L."/>
            <person name="Gu W."/>
            <person name="Wang Z."/>
            <person name="Zhao L."/>
            <person name="Shi B."/>
            <person name="Wen H."/>
            <person name="Lin R."/>
            <person name="Jones M.K."/>
            <person name="Brejova B."/>
            <person name="Vinar T."/>
            <person name="Zhao G."/>
            <person name="McManus D.P."/>
            <person name="Chen Z."/>
            <person name="Zhou Y."/>
            <person name="Wang S."/>
        </authorList>
    </citation>
    <scope>NUCLEOTIDE SEQUENCE [LARGE SCALE GENOMIC DNA]</scope>
</reference>
<accession>W6U4I8</accession>
<dbReference type="CTD" id="36345406"/>
<gene>
    <name evidence="3" type="ORF">EGR_09691</name>
</gene>
<name>W6U4I8_ECHGR</name>
<feature type="coiled-coil region" evidence="1">
    <location>
        <begin position="92"/>
        <end position="126"/>
    </location>
</feature>
<dbReference type="Proteomes" id="UP000019149">
    <property type="component" value="Unassembled WGS sequence"/>
</dbReference>
<keyword evidence="4" id="KW-1185">Reference proteome</keyword>
<feature type="region of interest" description="Disordered" evidence="2">
    <location>
        <begin position="1"/>
        <end position="41"/>
    </location>
</feature>
<evidence type="ECO:0000256" key="1">
    <source>
        <dbReference type="SAM" id="Coils"/>
    </source>
</evidence>
<sequence>MPVTPKTTDLSNNLPKSATNDSMSGTDDQTHKSDDHPDGTSLPSSELLCPCKFNKPVCSLGCQQARLFSSPDTCARCIDRLHAILHAAASELSILRTENMELKQLLESKRKALSIFQRELNVLESNGSTGAKMPNSQELELKQENERLSGELALARGRLDSLKIAWEDCFKRLKDENEKLHKTVSELQLAPKESKMGLMSKSEVTSSELKQVNASSMLPNGDEGGAKLPLESSAKEPVKCRCSHSLQVDHLKRCIEELKANEMSQRDRADDLSISLEAYKMALEKQFNESRKFIKHLSKLLGNSSTSEEAKSTETLDSALSDELTHWIEQALKSAVHESGNRIQLRNGDSHPSSDVFSPSSSPLIAPHSPPKEVLSVDKQYRRHPVNDRSRGRTTTMRLQALSKALDFPHGTSMPTSTKVSPLETLLLMVNEVLEKLTEGKMEEYIHSGRFRIWQERVLHHQSTQMVTRIV</sequence>
<dbReference type="GeneID" id="36345406"/>
<feature type="compositionally biased region" description="Basic and acidic residues" evidence="2">
    <location>
        <begin position="28"/>
        <end position="38"/>
    </location>
</feature>
<evidence type="ECO:0000313" key="3">
    <source>
        <dbReference type="EMBL" id="EUB55446.1"/>
    </source>
</evidence>
<evidence type="ECO:0000256" key="2">
    <source>
        <dbReference type="SAM" id="MobiDB-lite"/>
    </source>
</evidence>
<dbReference type="RefSeq" id="XP_024346642.1">
    <property type="nucleotide sequence ID" value="XM_024498940.1"/>
</dbReference>
<dbReference type="EMBL" id="APAU02000161">
    <property type="protein sequence ID" value="EUB55446.1"/>
    <property type="molecule type" value="Genomic_DNA"/>
</dbReference>
<dbReference type="AlphaFoldDB" id="W6U4I8"/>
<evidence type="ECO:0000313" key="4">
    <source>
        <dbReference type="Proteomes" id="UP000019149"/>
    </source>
</evidence>
<feature type="compositionally biased region" description="Low complexity" evidence="2">
    <location>
        <begin position="350"/>
        <end position="363"/>
    </location>
</feature>
<keyword evidence="1" id="KW-0175">Coiled coil</keyword>
<protein>
    <submittedName>
        <fullName evidence="3">Uncharacterized protein</fullName>
    </submittedName>
</protein>
<proteinExistence type="predicted"/>
<comment type="caution">
    <text evidence="3">The sequence shown here is derived from an EMBL/GenBank/DDBJ whole genome shotgun (WGS) entry which is preliminary data.</text>
</comment>
<dbReference type="OMA" id="MALEKQF"/>
<feature type="region of interest" description="Disordered" evidence="2">
    <location>
        <begin position="343"/>
        <end position="372"/>
    </location>
</feature>
<dbReference type="OrthoDB" id="6255783at2759"/>
<dbReference type="KEGG" id="egl:EGR_09691"/>
<feature type="compositionally biased region" description="Polar residues" evidence="2">
    <location>
        <begin position="1"/>
        <end position="27"/>
    </location>
</feature>
<organism evidence="3 4">
    <name type="scientific">Echinococcus granulosus</name>
    <name type="common">Hydatid tapeworm</name>
    <dbReference type="NCBI Taxonomy" id="6210"/>
    <lineage>
        <taxon>Eukaryota</taxon>
        <taxon>Metazoa</taxon>
        <taxon>Spiralia</taxon>
        <taxon>Lophotrochozoa</taxon>
        <taxon>Platyhelminthes</taxon>
        <taxon>Cestoda</taxon>
        <taxon>Eucestoda</taxon>
        <taxon>Cyclophyllidea</taxon>
        <taxon>Taeniidae</taxon>
        <taxon>Echinococcus</taxon>
        <taxon>Echinococcus granulosus group</taxon>
    </lineage>
</organism>